<evidence type="ECO:0000256" key="23">
    <source>
        <dbReference type="RuleBase" id="RU362007"/>
    </source>
</evidence>
<dbReference type="Bgee" id="ENSPREG00000015678">
    <property type="expression patterns" value="Expressed in caudal fin and 1 other cell type or tissue"/>
</dbReference>
<evidence type="ECO:0000256" key="11">
    <source>
        <dbReference type="ARBA" id="ARBA00022777"/>
    </source>
</evidence>
<evidence type="ECO:0000256" key="21">
    <source>
        <dbReference type="ARBA" id="ARBA00047905"/>
    </source>
</evidence>
<dbReference type="InterPro" id="IPR043129">
    <property type="entry name" value="ATPase_NBD"/>
</dbReference>
<keyword evidence="7" id="KW-0021">Allosteric enzyme</keyword>
<evidence type="ECO:0000256" key="6">
    <source>
        <dbReference type="ARBA" id="ARBA00022490"/>
    </source>
</evidence>
<evidence type="ECO:0000256" key="15">
    <source>
        <dbReference type="ARBA" id="ARBA00023128"/>
    </source>
</evidence>
<evidence type="ECO:0000256" key="14">
    <source>
        <dbReference type="ARBA" id="ARBA00022990"/>
    </source>
</evidence>
<keyword evidence="24" id="KW-0812">Transmembrane</keyword>
<feature type="transmembrane region" description="Helical" evidence="24">
    <location>
        <begin position="203"/>
        <end position="223"/>
    </location>
</feature>
<reference evidence="26" key="3">
    <citation type="submission" date="2025-09" db="UniProtKB">
        <authorList>
            <consortium name="Ensembl"/>
        </authorList>
    </citation>
    <scope>IDENTIFICATION</scope>
    <source>
        <strain evidence="26">Guanapo</strain>
    </source>
</reference>
<dbReference type="Pfam" id="PF00349">
    <property type="entry name" value="Hexokinase_1"/>
    <property type="match status" value="1"/>
</dbReference>
<dbReference type="GO" id="GO:0008865">
    <property type="term" value="F:fructokinase activity"/>
    <property type="evidence" value="ECO:0007669"/>
    <property type="project" value="TreeGrafter"/>
</dbReference>
<dbReference type="AlphaFoldDB" id="A0A3P9PN06"/>
<evidence type="ECO:0000256" key="10">
    <source>
        <dbReference type="ARBA" id="ARBA00022741"/>
    </source>
</evidence>
<keyword evidence="6" id="KW-0963">Cytoplasm</keyword>
<keyword evidence="8 23" id="KW-0808">Transferase</keyword>
<feature type="domain" description="Hexokinase N-terminal" evidence="25">
    <location>
        <begin position="25"/>
        <end position="203"/>
    </location>
</feature>
<dbReference type="GO" id="GO:0005524">
    <property type="term" value="F:ATP binding"/>
    <property type="evidence" value="ECO:0007669"/>
    <property type="project" value="UniProtKB-UniRule"/>
</dbReference>
<accession>A0A3P9PN06</accession>
<keyword evidence="14" id="KW-0007">Acetylation</keyword>
<evidence type="ECO:0000256" key="7">
    <source>
        <dbReference type="ARBA" id="ARBA00022533"/>
    </source>
</evidence>
<evidence type="ECO:0000256" key="20">
    <source>
        <dbReference type="ARBA" id="ARBA00047013"/>
    </source>
</evidence>
<evidence type="ECO:0000256" key="17">
    <source>
        <dbReference type="ARBA" id="ARBA00023152"/>
    </source>
</evidence>
<evidence type="ECO:0000256" key="9">
    <source>
        <dbReference type="ARBA" id="ARBA00022737"/>
    </source>
</evidence>
<dbReference type="InterPro" id="IPR019807">
    <property type="entry name" value="Hexokinase_BS"/>
</dbReference>
<dbReference type="Ensembl" id="ENSPRET00000023505.1">
    <property type="protein sequence ID" value="ENSPREP00000023267.1"/>
    <property type="gene ID" value="ENSPREG00000015678.1"/>
</dbReference>
<dbReference type="Proteomes" id="UP000242638">
    <property type="component" value="Unassembled WGS sequence"/>
</dbReference>
<dbReference type="GO" id="GO:0005829">
    <property type="term" value="C:cytosol"/>
    <property type="evidence" value="ECO:0007669"/>
    <property type="project" value="UniProtKB-SubCell"/>
</dbReference>
<dbReference type="UniPathway" id="UPA00242"/>
<dbReference type="GeneTree" id="ENSGT00950000182787"/>
<dbReference type="GO" id="GO:0001678">
    <property type="term" value="P:intracellular glucose homeostasis"/>
    <property type="evidence" value="ECO:0007669"/>
    <property type="project" value="InterPro"/>
</dbReference>
<keyword evidence="13 23" id="KW-0067">ATP-binding</keyword>
<keyword evidence="27" id="KW-1185">Reference proteome</keyword>
<evidence type="ECO:0000259" key="25">
    <source>
        <dbReference type="Pfam" id="PF00349"/>
    </source>
</evidence>
<comment type="pathway">
    <text evidence="3">Carbohydrate degradation; glycolysis; D-glyceraldehyde 3-phosphate and glycerone phosphate from D-glucose: step 1/4.</text>
</comment>
<dbReference type="PRINTS" id="PR00475">
    <property type="entry name" value="HEXOKINASE"/>
</dbReference>
<comment type="catalytic activity">
    <reaction evidence="18">
        <text>a D-hexose + ATP = a D-hexose 6-phosphate + ADP + H(+)</text>
        <dbReference type="Rhea" id="RHEA:22740"/>
        <dbReference type="ChEBI" id="CHEBI:4194"/>
        <dbReference type="ChEBI" id="CHEBI:15378"/>
        <dbReference type="ChEBI" id="CHEBI:30616"/>
        <dbReference type="ChEBI" id="CHEBI:229467"/>
        <dbReference type="ChEBI" id="CHEBI:456216"/>
        <dbReference type="EC" id="2.7.1.1"/>
    </reaction>
    <physiologicalReaction direction="left-to-right" evidence="18">
        <dbReference type="Rhea" id="RHEA:22741"/>
    </physiologicalReaction>
</comment>
<evidence type="ECO:0000256" key="12">
    <source>
        <dbReference type="ARBA" id="ARBA00022787"/>
    </source>
</evidence>
<comment type="catalytic activity">
    <reaction evidence="22">
        <text>D-glucose + ATP = D-glucose 6-phosphate + ADP + H(+)</text>
        <dbReference type="Rhea" id="RHEA:17825"/>
        <dbReference type="ChEBI" id="CHEBI:4167"/>
        <dbReference type="ChEBI" id="CHEBI:15378"/>
        <dbReference type="ChEBI" id="CHEBI:30616"/>
        <dbReference type="ChEBI" id="CHEBI:61548"/>
        <dbReference type="ChEBI" id="CHEBI:456216"/>
        <dbReference type="EC" id="2.7.1.1"/>
    </reaction>
    <physiologicalReaction direction="left-to-right" evidence="22">
        <dbReference type="Rhea" id="RHEA:17826"/>
    </physiologicalReaction>
</comment>
<keyword evidence="12" id="KW-1000">Mitochondrion outer membrane</keyword>
<evidence type="ECO:0000256" key="18">
    <source>
        <dbReference type="ARBA" id="ARBA00044613"/>
    </source>
</evidence>
<keyword evidence="15" id="KW-0496">Mitochondrion</keyword>
<evidence type="ECO:0000256" key="19">
    <source>
        <dbReference type="ARBA" id="ARBA00046097"/>
    </source>
</evidence>
<keyword evidence="17 23" id="KW-0324">Glycolysis</keyword>
<keyword evidence="11 23" id="KW-0418">Kinase</keyword>
<name>A0A3P9PN06_POERE</name>
<reference evidence="27" key="1">
    <citation type="submission" date="2013-11" db="EMBL/GenBank/DDBJ databases">
        <title>The genomic landscape of the Guanapo guppy.</title>
        <authorList>
            <person name="Kuenstner A."/>
            <person name="Dreyer C."/>
        </authorList>
    </citation>
    <scope>NUCLEOTIDE SEQUENCE</scope>
    <source>
        <strain evidence="27">Guanapo</strain>
    </source>
</reference>
<dbReference type="GO" id="GO:0006006">
    <property type="term" value="P:glucose metabolic process"/>
    <property type="evidence" value="ECO:0007669"/>
    <property type="project" value="TreeGrafter"/>
</dbReference>
<comment type="catalytic activity">
    <reaction evidence="21">
        <text>D-fructose + ATP = D-fructose 6-phosphate + ADP + H(+)</text>
        <dbReference type="Rhea" id="RHEA:16125"/>
        <dbReference type="ChEBI" id="CHEBI:15378"/>
        <dbReference type="ChEBI" id="CHEBI:30616"/>
        <dbReference type="ChEBI" id="CHEBI:37721"/>
        <dbReference type="ChEBI" id="CHEBI:61527"/>
        <dbReference type="ChEBI" id="CHEBI:456216"/>
        <dbReference type="EC" id="2.7.1.1"/>
    </reaction>
    <physiologicalReaction direction="left-to-right" evidence="21">
        <dbReference type="Rhea" id="RHEA:16126"/>
    </physiologicalReaction>
</comment>
<dbReference type="InterPro" id="IPR022672">
    <property type="entry name" value="Hexokinase_N"/>
</dbReference>
<evidence type="ECO:0000256" key="2">
    <source>
        <dbReference type="ARBA" id="ARBA00004514"/>
    </source>
</evidence>
<evidence type="ECO:0000256" key="24">
    <source>
        <dbReference type="SAM" id="Phobius"/>
    </source>
</evidence>
<evidence type="ECO:0000256" key="3">
    <source>
        <dbReference type="ARBA" id="ARBA00004888"/>
    </source>
</evidence>
<keyword evidence="24" id="KW-1133">Transmembrane helix</keyword>
<comment type="subcellular location">
    <subcellularLocation>
        <location evidence="2">Cytoplasm</location>
        <location evidence="2">Cytosol</location>
    </subcellularLocation>
    <subcellularLocation>
        <location evidence="1">Mitochondrion outer membrane</location>
        <topology evidence="1">Peripheral membrane protein</topology>
    </subcellularLocation>
</comment>
<dbReference type="EC" id="2.7.1.-" evidence="23"/>
<comment type="similarity">
    <text evidence="5 23">Belongs to the hexokinase family.</text>
</comment>
<evidence type="ECO:0000256" key="16">
    <source>
        <dbReference type="ARBA" id="ARBA00023136"/>
    </source>
</evidence>
<dbReference type="PANTHER" id="PTHR19443:SF4">
    <property type="entry name" value="HEXOKINASE-2"/>
    <property type="match status" value="1"/>
</dbReference>
<keyword evidence="10 23" id="KW-0547">Nucleotide-binding</keyword>
<evidence type="ECO:0000256" key="13">
    <source>
        <dbReference type="ARBA" id="ARBA00022840"/>
    </source>
</evidence>
<evidence type="ECO:0000313" key="27">
    <source>
        <dbReference type="Proteomes" id="UP000242638"/>
    </source>
</evidence>
<dbReference type="Gene3D" id="3.40.367.20">
    <property type="match status" value="1"/>
</dbReference>
<sequence>MSLDYNLADLLELLSLSLIFDFCPIDKYLYAMRFSDETLLDITKRFRAELTRGLGGDSNATASLKMLPTFVRSIPDGTEKGDFIALDLGGSAFRILRVKVSHENRQTVEMESETYDTPDEIMHGSGTRLFDHVAECLGNFMEKHKIKDKKLPVGFTFSFPCRQKKLDEGYLIKWTKRFKASGVEGADVVQLLNKAIEKRGVTIYLNTFKQAILCFTFAFLFSFQRS</sequence>
<evidence type="ECO:0000256" key="1">
    <source>
        <dbReference type="ARBA" id="ARBA00004450"/>
    </source>
</evidence>
<reference evidence="26" key="2">
    <citation type="submission" date="2025-08" db="UniProtKB">
        <authorList>
            <consortium name="Ensembl"/>
        </authorList>
    </citation>
    <scope>IDENTIFICATION</scope>
    <source>
        <strain evidence="26">Guanapo</strain>
    </source>
</reference>
<dbReference type="GO" id="GO:0006096">
    <property type="term" value="P:glycolytic process"/>
    <property type="evidence" value="ECO:0007669"/>
    <property type="project" value="UniProtKB-KW"/>
</dbReference>
<dbReference type="PROSITE" id="PS00378">
    <property type="entry name" value="HEXOKINASE_1"/>
    <property type="match status" value="1"/>
</dbReference>
<evidence type="ECO:0000256" key="5">
    <source>
        <dbReference type="ARBA" id="ARBA00009225"/>
    </source>
</evidence>
<keyword evidence="9" id="KW-0677">Repeat</keyword>
<dbReference type="GO" id="GO:0004340">
    <property type="term" value="F:glucokinase activity"/>
    <property type="evidence" value="ECO:0007669"/>
    <property type="project" value="TreeGrafter"/>
</dbReference>
<evidence type="ECO:0000256" key="4">
    <source>
        <dbReference type="ARBA" id="ARBA00005028"/>
    </source>
</evidence>
<evidence type="ECO:0000256" key="8">
    <source>
        <dbReference type="ARBA" id="ARBA00022679"/>
    </source>
</evidence>
<comment type="subunit">
    <text evidence="20">Monomer. Interacts with TIGAR; the interaction increases hexokinase activity in a hypoxia- and HIF1A-dependent manner.</text>
</comment>
<evidence type="ECO:0000256" key="22">
    <source>
        <dbReference type="ARBA" id="ARBA00048160"/>
    </source>
</evidence>
<dbReference type="SUPFAM" id="SSF53067">
    <property type="entry name" value="Actin-like ATPase domain"/>
    <property type="match status" value="1"/>
</dbReference>
<evidence type="ECO:0000313" key="26">
    <source>
        <dbReference type="Ensembl" id="ENSPREP00000023267.1"/>
    </source>
</evidence>
<proteinExistence type="inferred from homology"/>
<organism evidence="26 27">
    <name type="scientific">Poecilia reticulata</name>
    <name type="common">Guppy</name>
    <name type="synonym">Acanthophacelus reticulatus</name>
    <dbReference type="NCBI Taxonomy" id="8081"/>
    <lineage>
        <taxon>Eukaryota</taxon>
        <taxon>Metazoa</taxon>
        <taxon>Chordata</taxon>
        <taxon>Craniata</taxon>
        <taxon>Vertebrata</taxon>
        <taxon>Euteleostomi</taxon>
        <taxon>Actinopterygii</taxon>
        <taxon>Neopterygii</taxon>
        <taxon>Teleostei</taxon>
        <taxon>Neoteleostei</taxon>
        <taxon>Acanthomorphata</taxon>
        <taxon>Ovalentaria</taxon>
        <taxon>Atherinomorphae</taxon>
        <taxon>Cyprinodontiformes</taxon>
        <taxon>Poeciliidae</taxon>
        <taxon>Poeciliinae</taxon>
        <taxon>Poecilia</taxon>
    </lineage>
</organism>
<keyword evidence="16 24" id="KW-0472">Membrane</keyword>
<dbReference type="GO" id="GO:0005536">
    <property type="term" value="F:D-glucose binding"/>
    <property type="evidence" value="ECO:0007669"/>
    <property type="project" value="InterPro"/>
</dbReference>
<comment type="pathway">
    <text evidence="4">Carbohydrate metabolism; hexose metabolism.</text>
</comment>
<comment type="function">
    <text evidence="19">Catalyzes the phosphorylation of hexose, such as D-glucose and D-fructose, to hexose 6-phosphate (D-glucose 6-phosphate and D-fructose 6-phosphate, respectively). Mediates the initial step of glycolysis by catalyzing phosphorylation of D-glucose to D-glucose 6-phosphate. Plays a key role in maintaining the integrity of the outer mitochondrial membrane by preventing the release of apoptogenic molecules from the intermembrane space and subsequent apoptosis.</text>
</comment>
<protein>
    <recommendedName>
        <fullName evidence="23">Phosphotransferase</fullName>
        <ecNumber evidence="23">2.7.1.-</ecNumber>
    </recommendedName>
</protein>
<dbReference type="PROSITE" id="PS51748">
    <property type="entry name" value="HEXOKINASE_2"/>
    <property type="match status" value="1"/>
</dbReference>
<dbReference type="GO" id="GO:0005741">
    <property type="term" value="C:mitochondrial outer membrane"/>
    <property type="evidence" value="ECO:0007669"/>
    <property type="project" value="UniProtKB-SubCell"/>
</dbReference>
<dbReference type="FunFam" id="3.30.420.40:FF:000805">
    <property type="entry name" value="Hexokinase-2"/>
    <property type="match status" value="1"/>
</dbReference>
<dbReference type="PANTHER" id="PTHR19443">
    <property type="entry name" value="HEXOKINASE"/>
    <property type="match status" value="1"/>
</dbReference>
<dbReference type="Gene3D" id="3.30.420.40">
    <property type="match status" value="1"/>
</dbReference>
<dbReference type="InterPro" id="IPR001312">
    <property type="entry name" value="Hexokinase"/>
</dbReference>